<dbReference type="PRINTS" id="PR01353">
    <property type="entry name" value="GLUCAGNFAMLY"/>
</dbReference>
<evidence type="ECO:0000313" key="16">
    <source>
        <dbReference type="Proteomes" id="UP000314986"/>
    </source>
</evidence>
<keyword evidence="6 12" id="KW-1133">Transmembrane helix</keyword>
<dbReference type="Pfam" id="PF02793">
    <property type="entry name" value="HRM"/>
    <property type="match status" value="1"/>
</dbReference>
<evidence type="ECO:0000259" key="14">
    <source>
        <dbReference type="PROSITE" id="PS50261"/>
    </source>
</evidence>
<feature type="transmembrane region" description="Helical" evidence="12">
    <location>
        <begin position="186"/>
        <end position="206"/>
    </location>
</feature>
<evidence type="ECO:0000256" key="1">
    <source>
        <dbReference type="ARBA" id="ARBA00004651"/>
    </source>
</evidence>
<dbReference type="PROSITE" id="PS50261">
    <property type="entry name" value="G_PROTEIN_RECEP_F2_4"/>
    <property type="match status" value="1"/>
</dbReference>
<keyword evidence="8 12" id="KW-0472">Membrane</keyword>
<reference evidence="16" key="3">
    <citation type="journal article" date="2014" name="Nature">
        <title>Elephant shark genome provides unique insights into gnathostome evolution.</title>
        <authorList>
            <consortium name="International Elephant Shark Genome Sequencing Consortium"/>
            <person name="Venkatesh B."/>
            <person name="Lee A.P."/>
            <person name="Ravi V."/>
            <person name="Maurya A.K."/>
            <person name="Lian M.M."/>
            <person name="Swann J.B."/>
            <person name="Ohta Y."/>
            <person name="Flajnik M.F."/>
            <person name="Sutoh Y."/>
            <person name="Kasahara M."/>
            <person name="Hoon S."/>
            <person name="Gangu V."/>
            <person name="Roy S.W."/>
            <person name="Irimia M."/>
            <person name="Korzh V."/>
            <person name="Kondrychyn I."/>
            <person name="Lim Z.W."/>
            <person name="Tay B.H."/>
            <person name="Tohari S."/>
            <person name="Kong K.W."/>
            <person name="Ho S."/>
            <person name="Lorente-Galdos B."/>
            <person name="Quilez J."/>
            <person name="Marques-Bonet T."/>
            <person name="Raney B.J."/>
            <person name="Ingham P.W."/>
            <person name="Tay A."/>
            <person name="Hillier L.W."/>
            <person name="Minx P."/>
            <person name="Boehm T."/>
            <person name="Wilson R.K."/>
            <person name="Brenner S."/>
            <person name="Warren W.C."/>
        </authorList>
    </citation>
    <scope>NUCLEOTIDE SEQUENCE [LARGE SCALE GENOMIC DNA]</scope>
</reference>
<evidence type="ECO:0000256" key="10">
    <source>
        <dbReference type="ARBA" id="ARBA00023170"/>
    </source>
</evidence>
<dbReference type="GO" id="GO:0045777">
    <property type="term" value="P:positive regulation of blood pressure"/>
    <property type="evidence" value="ECO:0007669"/>
    <property type="project" value="TreeGrafter"/>
</dbReference>
<keyword evidence="16" id="KW-1185">Reference proteome</keyword>
<dbReference type="Ensembl" id="ENSCMIT00000019507.1">
    <property type="protein sequence ID" value="ENSCMIP00000019144.1"/>
    <property type="gene ID" value="ENSCMIG00000008959.1"/>
</dbReference>
<feature type="domain" description="G-protein coupled receptors family 2 profile 2" evidence="14">
    <location>
        <begin position="69"/>
        <end position="357"/>
    </location>
</feature>
<evidence type="ECO:0000313" key="15">
    <source>
        <dbReference type="Ensembl" id="ENSCMIP00000019144.1"/>
    </source>
</evidence>
<accession>A0A4W3IE46</accession>
<keyword evidence="4 12" id="KW-0812">Transmembrane</keyword>
<dbReference type="InterPro" id="IPR003290">
    <property type="entry name" value="GPCR_2_GLP1/glucagon_rcpt"/>
</dbReference>
<evidence type="ECO:0000256" key="6">
    <source>
        <dbReference type="ARBA" id="ARBA00022989"/>
    </source>
</evidence>
<dbReference type="GO" id="GO:0017046">
    <property type="term" value="F:peptide hormone binding"/>
    <property type="evidence" value="ECO:0007669"/>
    <property type="project" value="TreeGrafter"/>
</dbReference>
<keyword evidence="5" id="KW-0732">Signal</keyword>
<dbReference type="PANTHER" id="PTHR45620:SF25">
    <property type="entry name" value="GLUCAGON-LIKE PEPTIDE 1 RECEPTOR"/>
    <property type="match status" value="1"/>
</dbReference>
<evidence type="ECO:0000256" key="9">
    <source>
        <dbReference type="ARBA" id="ARBA00023157"/>
    </source>
</evidence>
<keyword evidence="10" id="KW-0675">Receptor</keyword>
<dbReference type="GO" id="GO:0005886">
    <property type="term" value="C:plasma membrane"/>
    <property type="evidence" value="ECO:0007669"/>
    <property type="project" value="UniProtKB-SubCell"/>
</dbReference>
<dbReference type="GO" id="GO:0044508">
    <property type="term" value="F:glucagon-like peptide 1 receptor activity"/>
    <property type="evidence" value="ECO:0007669"/>
    <property type="project" value="TreeGrafter"/>
</dbReference>
<evidence type="ECO:0000256" key="12">
    <source>
        <dbReference type="SAM" id="Phobius"/>
    </source>
</evidence>
<keyword evidence="3" id="KW-1003">Cell membrane</keyword>
<feature type="transmembrane region" description="Helical" evidence="12">
    <location>
        <begin position="357"/>
        <end position="375"/>
    </location>
</feature>
<dbReference type="InterPro" id="IPR036445">
    <property type="entry name" value="GPCR_2_extracell_dom_sf"/>
</dbReference>
<evidence type="ECO:0000256" key="4">
    <source>
        <dbReference type="ARBA" id="ARBA00022692"/>
    </source>
</evidence>
<protein>
    <submittedName>
        <fullName evidence="15">Glucagon-like peptide 1 receptor</fullName>
    </submittedName>
</protein>
<reference evidence="16" key="2">
    <citation type="journal article" date="2007" name="PLoS Biol.">
        <title>Survey sequencing and comparative analysis of the elephant shark (Callorhinchus milii) genome.</title>
        <authorList>
            <person name="Venkatesh B."/>
            <person name="Kirkness E.F."/>
            <person name="Loh Y.H."/>
            <person name="Halpern A.L."/>
            <person name="Lee A.P."/>
            <person name="Johnson J."/>
            <person name="Dandona N."/>
            <person name="Viswanathan L.D."/>
            <person name="Tay A."/>
            <person name="Venter J.C."/>
            <person name="Strausberg R.L."/>
            <person name="Brenner S."/>
        </authorList>
    </citation>
    <scope>NUCLEOTIDE SEQUENCE [LARGE SCALE GENOMIC DNA]</scope>
</reference>
<dbReference type="InParanoid" id="A0A4W3IE46"/>
<dbReference type="GeneTree" id="ENSGT00940000157969"/>
<dbReference type="Pfam" id="PF00002">
    <property type="entry name" value="7tm_2"/>
    <property type="match status" value="1"/>
</dbReference>
<dbReference type="GO" id="GO:0007189">
    <property type="term" value="P:adenylate cyclase-activating G protein-coupled receptor signaling pathway"/>
    <property type="evidence" value="ECO:0007669"/>
    <property type="project" value="TreeGrafter"/>
</dbReference>
<feature type="transmembrane region" description="Helical" evidence="12">
    <location>
        <begin position="104"/>
        <end position="121"/>
    </location>
</feature>
<feature type="transmembrane region" description="Helical" evidence="12">
    <location>
        <begin position="74"/>
        <end position="92"/>
    </location>
</feature>
<dbReference type="InterPro" id="IPR050332">
    <property type="entry name" value="GPCR_2"/>
</dbReference>
<keyword evidence="11" id="KW-0807">Transducer</keyword>
<evidence type="ECO:0000256" key="2">
    <source>
        <dbReference type="ARBA" id="ARBA00005314"/>
    </source>
</evidence>
<feature type="transmembrane region" description="Helical" evidence="12">
    <location>
        <begin position="213"/>
        <end position="232"/>
    </location>
</feature>
<dbReference type="GO" id="GO:0007166">
    <property type="term" value="P:cell surface receptor signaling pathway"/>
    <property type="evidence" value="ECO:0007669"/>
    <property type="project" value="InterPro"/>
</dbReference>
<dbReference type="Gene3D" id="4.10.1240.10">
    <property type="entry name" value="GPCR, family 2, extracellular hormone receptor domain"/>
    <property type="match status" value="1"/>
</dbReference>
<reference evidence="15" key="4">
    <citation type="submission" date="2025-08" db="UniProtKB">
        <authorList>
            <consortium name="Ensembl"/>
        </authorList>
    </citation>
    <scope>IDENTIFICATION</scope>
</reference>
<proteinExistence type="inferred from homology"/>
<keyword evidence="9" id="KW-1015">Disulfide bond</keyword>
<dbReference type="PRINTS" id="PR00249">
    <property type="entry name" value="GPCRSECRETIN"/>
</dbReference>
<dbReference type="Gene3D" id="1.20.1070.10">
    <property type="entry name" value="Rhodopsin 7-helix transmembrane proteins"/>
    <property type="match status" value="1"/>
</dbReference>
<dbReference type="SMART" id="SM00008">
    <property type="entry name" value="HormR"/>
    <property type="match status" value="1"/>
</dbReference>
<dbReference type="SUPFAM" id="SSF111418">
    <property type="entry name" value="Hormone receptor domain"/>
    <property type="match status" value="1"/>
</dbReference>
<evidence type="ECO:0000256" key="7">
    <source>
        <dbReference type="ARBA" id="ARBA00023040"/>
    </source>
</evidence>
<sequence length="390" mass="44663">MYICWPDGFPGTTVNVSCPWYLPWQSRVRDRYAFRYCSDNGSWLLDLVSQGPWADSSQCAEDDAFLHQQRKLRFVYTAGYTLSLISLVAFLLSHRKLRCTRNYIHVNLFSSFILRAISVLLKDSFTDSPDSESVPTEGTHSTGSDTVRNCEALWRGRLCICSCILLLQVPCRAAQLLLHYSVASSWYWLLVEGIFLYTLLVLSVFSPTKSYRLYLMIGWGLPLAPLIPWTLVKYFQENSGCWRQNSNMGFWWILRAPLLLINVAIFVRIMMLLISKMRSHQMQNTDFRYRLTKSTLILIPMLGVHEIVLALVTDEMAEGTLRYLKLSVELFFGSVQVQTLLHTFSGSFINLSSLCHPHPFVFCLLGFLGGCPLLLHQQRGKNNLNTAARL</sequence>
<reference evidence="15" key="5">
    <citation type="submission" date="2025-09" db="UniProtKB">
        <authorList>
            <consortium name="Ensembl"/>
        </authorList>
    </citation>
    <scope>IDENTIFICATION</scope>
</reference>
<dbReference type="InterPro" id="IPR017981">
    <property type="entry name" value="GPCR_2-like_7TM"/>
</dbReference>
<reference evidence="16" key="1">
    <citation type="journal article" date="2006" name="Science">
        <title>Ancient noncoding elements conserved in the human genome.</title>
        <authorList>
            <person name="Venkatesh B."/>
            <person name="Kirkness E.F."/>
            <person name="Loh Y.H."/>
            <person name="Halpern A.L."/>
            <person name="Lee A.P."/>
            <person name="Johnson J."/>
            <person name="Dandona N."/>
            <person name="Viswanathan L.D."/>
            <person name="Tay A."/>
            <person name="Venter J.C."/>
            <person name="Strausberg R.L."/>
            <person name="Brenner S."/>
        </authorList>
    </citation>
    <scope>NUCLEOTIDE SEQUENCE [LARGE SCALE GENOMIC DNA]</scope>
</reference>
<dbReference type="Proteomes" id="UP000314986">
    <property type="component" value="Unassembled WGS sequence"/>
</dbReference>
<comment type="subcellular location">
    <subcellularLocation>
        <location evidence="1">Cell membrane</location>
        <topology evidence="1">Multi-pass membrane protein</topology>
    </subcellularLocation>
</comment>
<evidence type="ECO:0000259" key="13">
    <source>
        <dbReference type="PROSITE" id="PS50227"/>
    </source>
</evidence>
<feature type="transmembrane region" description="Helical" evidence="12">
    <location>
        <begin position="252"/>
        <end position="274"/>
    </location>
</feature>
<comment type="similarity">
    <text evidence="2">Belongs to the G-protein coupled receptor 2 family.</text>
</comment>
<dbReference type="PROSITE" id="PS50227">
    <property type="entry name" value="G_PROTEIN_RECEP_F2_3"/>
    <property type="match status" value="1"/>
</dbReference>
<evidence type="ECO:0000256" key="5">
    <source>
        <dbReference type="ARBA" id="ARBA00022729"/>
    </source>
</evidence>
<dbReference type="InterPro" id="IPR001879">
    <property type="entry name" value="GPCR_2_extracellular_dom"/>
</dbReference>
<evidence type="ECO:0000256" key="11">
    <source>
        <dbReference type="ARBA" id="ARBA00023224"/>
    </source>
</evidence>
<feature type="domain" description="G-protein coupled receptors family 2 profile 1" evidence="13">
    <location>
        <begin position="1"/>
        <end position="63"/>
    </location>
</feature>
<dbReference type="STRING" id="7868.ENSCMIP00000019144"/>
<organism evidence="15 16">
    <name type="scientific">Callorhinchus milii</name>
    <name type="common">Ghost shark</name>
    <dbReference type="NCBI Taxonomy" id="7868"/>
    <lineage>
        <taxon>Eukaryota</taxon>
        <taxon>Metazoa</taxon>
        <taxon>Chordata</taxon>
        <taxon>Craniata</taxon>
        <taxon>Vertebrata</taxon>
        <taxon>Chondrichthyes</taxon>
        <taxon>Holocephali</taxon>
        <taxon>Chimaeriformes</taxon>
        <taxon>Callorhinchidae</taxon>
        <taxon>Callorhinchus</taxon>
    </lineage>
</organism>
<feature type="transmembrane region" description="Helical" evidence="12">
    <location>
        <begin position="295"/>
        <end position="313"/>
    </location>
</feature>
<evidence type="ECO:0000256" key="8">
    <source>
        <dbReference type="ARBA" id="ARBA00023136"/>
    </source>
</evidence>
<keyword evidence="7" id="KW-0297">G-protein coupled receptor</keyword>
<evidence type="ECO:0000256" key="3">
    <source>
        <dbReference type="ARBA" id="ARBA00022475"/>
    </source>
</evidence>
<dbReference type="PANTHER" id="PTHR45620">
    <property type="entry name" value="PDF RECEPTOR-LIKE PROTEIN-RELATED"/>
    <property type="match status" value="1"/>
</dbReference>
<dbReference type="InterPro" id="IPR000832">
    <property type="entry name" value="GPCR_2_secretin-like"/>
</dbReference>
<name>A0A4W3IE46_CALMI</name>
<dbReference type="AlphaFoldDB" id="A0A4W3IE46"/>
<dbReference type="GO" id="GO:0004967">
    <property type="term" value="F:glucagon receptor activity"/>
    <property type="evidence" value="ECO:0007669"/>
    <property type="project" value="InterPro"/>
</dbReference>